<dbReference type="InterPro" id="IPR046472">
    <property type="entry name" value="DMRT5_1_DMB_dom"/>
</dbReference>
<dbReference type="GO" id="GO:0007548">
    <property type="term" value="P:sex differentiation"/>
    <property type="evidence" value="ECO:0000318"/>
    <property type="project" value="GO_Central"/>
</dbReference>
<evidence type="ECO:0000256" key="1">
    <source>
        <dbReference type="ARBA" id="ARBA00006834"/>
    </source>
</evidence>
<comment type="subcellular location">
    <subcellularLocation>
        <location evidence="9">Nucleus</location>
    </subcellularLocation>
</comment>
<evidence type="ECO:0000256" key="5">
    <source>
        <dbReference type="ARBA" id="ARBA00023242"/>
    </source>
</evidence>
<accession>G1KU29</accession>
<gene>
    <name evidence="12" type="primary">DMRTA1</name>
</gene>
<dbReference type="InterPro" id="IPR036407">
    <property type="entry name" value="DM_DNA-bd_sf"/>
</dbReference>
<evidence type="ECO:0000256" key="10">
    <source>
        <dbReference type="SAM" id="MobiDB-lite"/>
    </source>
</evidence>
<feature type="region of interest" description="Disordered" evidence="10">
    <location>
        <begin position="127"/>
        <end position="190"/>
    </location>
</feature>
<dbReference type="Bgee" id="ENSACAG00000017537">
    <property type="expression patterns" value="Expressed in ovary and 7 other cell types or tissues"/>
</dbReference>
<reference evidence="12" key="2">
    <citation type="submission" date="2025-08" db="UniProtKB">
        <authorList>
            <consortium name="Ensembl"/>
        </authorList>
    </citation>
    <scope>IDENTIFICATION</scope>
</reference>
<evidence type="ECO:0000313" key="12">
    <source>
        <dbReference type="Ensembl" id="ENSACAP00000017264.3"/>
    </source>
</evidence>
<evidence type="ECO:0000313" key="13">
    <source>
        <dbReference type="Proteomes" id="UP000001646"/>
    </source>
</evidence>
<dbReference type="InterPro" id="IPR001275">
    <property type="entry name" value="DM_DNA-bd"/>
</dbReference>
<dbReference type="InterPro" id="IPR009060">
    <property type="entry name" value="UBA-like_sf"/>
</dbReference>
<proteinExistence type="inferred from homology"/>
<keyword evidence="3 9" id="KW-0862">Zinc</keyword>
<name>G1KU29_ANOCA</name>
<dbReference type="PROSITE" id="PS50809">
    <property type="entry name" value="DM_2"/>
    <property type="match status" value="1"/>
</dbReference>
<dbReference type="GO" id="GO:0000981">
    <property type="term" value="F:DNA-binding transcription factor activity, RNA polymerase II-specific"/>
    <property type="evidence" value="ECO:0000318"/>
    <property type="project" value="GO_Central"/>
</dbReference>
<dbReference type="GO" id="GO:0060179">
    <property type="term" value="P:male mating behavior"/>
    <property type="evidence" value="ECO:0007669"/>
    <property type="project" value="Ensembl"/>
</dbReference>
<dbReference type="InterPro" id="IPR005173">
    <property type="entry name" value="DMA"/>
</dbReference>
<dbReference type="Pfam" id="PF00751">
    <property type="entry name" value="DM"/>
    <property type="match status" value="1"/>
</dbReference>
<evidence type="ECO:0000256" key="9">
    <source>
        <dbReference type="PROSITE-ProRule" id="PRU00070"/>
    </source>
</evidence>
<protein>
    <recommendedName>
        <fullName evidence="7">Doublesex- and mab-3-related transcription factor A2</fullName>
    </recommendedName>
    <alternativeName>
        <fullName evidence="8">Doublesex- and mab-3-related transcription factor 5</fullName>
    </alternativeName>
</protein>
<dbReference type="GO" id="GO:0046872">
    <property type="term" value="F:metal ion binding"/>
    <property type="evidence" value="ECO:0007669"/>
    <property type="project" value="UniProtKB-KW"/>
</dbReference>
<comment type="similarity">
    <text evidence="1">Belongs to the DMRT family.</text>
</comment>
<dbReference type="SUPFAM" id="SSF82927">
    <property type="entry name" value="Cysteine-rich DNA binding domain, (DM domain)"/>
    <property type="match status" value="1"/>
</dbReference>
<dbReference type="Pfam" id="PF20624">
    <property type="entry name" value="DMRT5_DMB"/>
    <property type="match status" value="1"/>
</dbReference>
<evidence type="ECO:0000256" key="7">
    <source>
        <dbReference type="ARBA" id="ARBA00034335"/>
    </source>
</evidence>
<dbReference type="Proteomes" id="UP000001646">
    <property type="component" value="Chromosome 2"/>
</dbReference>
<dbReference type="RefSeq" id="XP_008101683.1">
    <property type="nucleotide sequence ID" value="XM_008103476.3"/>
</dbReference>
<dbReference type="KEGG" id="acs:100562472"/>
<dbReference type="PROSITE" id="PS40000">
    <property type="entry name" value="DM_1"/>
    <property type="match status" value="1"/>
</dbReference>
<evidence type="ECO:0000259" key="11">
    <source>
        <dbReference type="PROSITE" id="PS50809"/>
    </source>
</evidence>
<dbReference type="Pfam" id="PF03474">
    <property type="entry name" value="DMA"/>
    <property type="match status" value="1"/>
</dbReference>
<evidence type="ECO:0000256" key="6">
    <source>
        <dbReference type="ARBA" id="ARBA00034300"/>
    </source>
</evidence>
<dbReference type="GO" id="GO:0000978">
    <property type="term" value="F:RNA polymerase II cis-regulatory region sequence-specific DNA binding"/>
    <property type="evidence" value="ECO:0000318"/>
    <property type="project" value="GO_Central"/>
</dbReference>
<dbReference type="PANTHER" id="PTHR12322:SF76">
    <property type="entry name" value="DOUBLESEX- AND MAB-3-RELATED TRANSCRIPTION FACTOR A2"/>
    <property type="match status" value="1"/>
</dbReference>
<feature type="compositionally biased region" description="Low complexity" evidence="10">
    <location>
        <begin position="170"/>
        <end position="185"/>
    </location>
</feature>
<dbReference type="Ensembl" id="ENSACAT00000017603.3">
    <property type="protein sequence ID" value="ENSACAP00000017264.3"/>
    <property type="gene ID" value="ENSACAG00000017537.3"/>
</dbReference>
<feature type="DNA-binding region" description="DM" evidence="9">
    <location>
        <begin position="40"/>
        <end position="87"/>
    </location>
</feature>
<dbReference type="OrthoDB" id="9942608at2759"/>
<dbReference type="GO" id="GO:0042802">
    <property type="term" value="F:identical protein binding"/>
    <property type="evidence" value="ECO:0007669"/>
    <property type="project" value="Ensembl"/>
</dbReference>
<evidence type="ECO:0000256" key="3">
    <source>
        <dbReference type="ARBA" id="ARBA00022833"/>
    </source>
</evidence>
<evidence type="ECO:0000256" key="2">
    <source>
        <dbReference type="ARBA" id="ARBA00022723"/>
    </source>
</evidence>
<dbReference type="InParanoid" id="G1KU29"/>
<dbReference type="GO" id="GO:0001541">
    <property type="term" value="P:ovarian follicle development"/>
    <property type="evidence" value="ECO:0007669"/>
    <property type="project" value="Ensembl"/>
</dbReference>
<dbReference type="GeneID" id="100562472"/>
<dbReference type="CTD" id="63951"/>
<organism evidence="12 13">
    <name type="scientific">Anolis carolinensis</name>
    <name type="common">Green anole</name>
    <name type="synonym">American chameleon</name>
    <dbReference type="NCBI Taxonomy" id="28377"/>
    <lineage>
        <taxon>Eukaryota</taxon>
        <taxon>Metazoa</taxon>
        <taxon>Chordata</taxon>
        <taxon>Craniata</taxon>
        <taxon>Vertebrata</taxon>
        <taxon>Euteleostomi</taxon>
        <taxon>Lepidosauria</taxon>
        <taxon>Squamata</taxon>
        <taxon>Bifurcata</taxon>
        <taxon>Unidentata</taxon>
        <taxon>Episquamata</taxon>
        <taxon>Toxicofera</taxon>
        <taxon>Iguania</taxon>
        <taxon>Dactyloidae</taxon>
        <taxon>Anolis</taxon>
    </lineage>
</organism>
<dbReference type="SMART" id="SM00301">
    <property type="entry name" value="DM"/>
    <property type="match status" value="1"/>
</dbReference>
<evidence type="ECO:0000256" key="8">
    <source>
        <dbReference type="ARBA" id="ARBA00034363"/>
    </source>
</evidence>
<sequence length="393" mass="42784">MAKAGKAPLLPVPRGPGSAALPSLLYLRAAVPVYPRAPKCARCRNHGAVSALKGHKRFCRWRDCACAKCALIAERQRVMAAQVALRRQQAQEAEAVEDAEEEHLLREEKIQKTDFYSKELGSSVVHVPISSMTSSPETTGGHKEKPLGVQSLGKEATMVQPSSPHESLEGTDSSTSLSSSDMESGNESECPRDLAAFPIRVSAAGSSSSAASRRRDPLDILIRVFPNHKQSRLAKVLHFCRGDIAQAIEQILNMNEKEQEFGGREFLPLPQCSVIQRSSDFNLLEVDVKAFGGTSAFAPLQTNPSSLGSEVNFYGLNPRLGFRPLRLAYSSPGRAVPALMSPYLRTGLFPALPFHPAVDCSFSGVTKDAPYFPNKDMIISSKIYTRLNETNST</sequence>
<dbReference type="GeneTree" id="ENSGT00940000160640"/>
<keyword evidence="2 9" id="KW-0479">Metal-binding</keyword>
<dbReference type="FunFam" id="4.10.1040.10:FF:000001">
    <property type="entry name" value="doublesex- and mab-3-related transcription factor 1"/>
    <property type="match status" value="1"/>
</dbReference>
<dbReference type="PANTHER" id="PTHR12322">
    <property type="entry name" value="DOUBLESEX AND MAB-3 RELATED TRANSCRIPTION FACTOR DMRT"/>
    <property type="match status" value="1"/>
</dbReference>
<keyword evidence="5 9" id="KW-0539">Nucleus</keyword>
<dbReference type="GO" id="GO:0006357">
    <property type="term" value="P:regulation of transcription by RNA polymerase II"/>
    <property type="evidence" value="ECO:0000318"/>
    <property type="project" value="GO_Central"/>
</dbReference>
<dbReference type="SUPFAM" id="SSF46934">
    <property type="entry name" value="UBA-like"/>
    <property type="match status" value="1"/>
</dbReference>
<dbReference type="AlphaFoldDB" id="G1KU29"/>
<dbReference type="Gene3D" id="4.10.1040.10">
    <property type="entry name" value="DM DNA-binding domain"/>
    <property type="match status" value="1"/>
</dbReference>
<keyword evidence="4 9" id="KW-0238">DNA-binding</keyword>
<evidence type="ECO:0000256" key="4">
    <source>
        <dbReference type="ARBA" id="ARBA00023125"/>
    </source>
</evidence>
<dbReference type="eggNOG" id="KOG3815">
    <property type="taxonomic scope" value="Eukaryota"/>
</dbReference>
<reference evidence="12 13" key="1">
    <citation type="submission" date="2009-12" db="EMBL/GenBank/DDBJ databases">
        <title>The Genome Sequence of Anolis carolinensis (Green Anole Lizard).</title>
        <authorList>
            <consortium name="The Genome Sequencing Platform"/>
            <person name="Di Palma F."/>
            <person name="Alfoldi J."/>
            <person name="Heiman D."/>
            <person name="Young S."/>
            <person name="Grabherr M."/>
            <person name="Johnson J."/>
            <person name="Lander E.S."/>
            <person name="Lindblad-Toh K."/>
        </authorList>
    </citation>
    <scope>NUCLEOTIDE SEQUENCE [LARGE SCALE GENOMIC DNA]</scope>
    <source>
        <strain evidence="12 13">JBL SC #1</strain>
    </source>
</reference>
<dbReference type="GO" id="GO:0005634">
    <property type="term" value="C:nucleus"/>
    <property type="evidence" value="ECO:0000318"/>
    <property type="project" value="GO_Central"/>
</dbReference>
<feature type="domain" description="DM" evidence="11">
    <location>
        <begin position="40"/>
        <end position="87"/>
    </location>
</feature>
<reference evidence="12" key="3">
    <citation type="submission" date="2025-09" db="UniProtKB">
        <authorList>
            <consortium name="Ensembl"/>
        </authorList>
    </citation>
    <scope>IDENTIFICATION</scope>
</reference>
<comment type="function">
    <text evidence="6">May be involved in sexual development.</text>
</comment>
<keyword evidence="13" id="KW-1185">Reference proteome</keyword>
<dbReference type="STRING" id="28377.ENSACAP00000017264"/>
<dbReference type="InterPro" id="IPR026607">
    <property type="entry name" value="DMRT"/>
</dbReference>